<dbReference type="AlphaFoldDB" id="A0A1Y2SJP3"/>
<dbReference type="InterPro" id="IPR013785">
    <property type="entry name" value="Aldolase_TIM"/>
</dbReference>
<feature type="domain" description="NADH:flavin oxidoreductase/NADH oxidase N-terminal" evidence="3">
    <location>
        <begin position="10"/>
        <end position="342"/>
    </location>
</feature>
<protein>
    <submittedName>
        <fullName evidence="4">NADPH dehydrogenase</fullName>
        <ecNumber evidence="4">1.6.99.1</ecNumber>
    </submittedName>
</protein>
<dbReference type="STRING" id="40578.Xbed_02707"/>
<dbReference type="PANTHER" id="PTHR43656:SF2">
    <property type="entry name" value="BINDING OXIDOREDUCTASE, PUTATIVE (AFU_ORTHOLOGUE AFUA_2G08260)-RELATED"/>
    <property type="match status" value="1"/>
</dbReference>
<dbReference type="Gene3D" id="3.20.20.70">
    <property type="entry name" value="Aldolase class I"/>
    <property type="match status" value="1"/>
</dbReference>
<dbReference type="Proteomes" id="UP000194204">
    <property type="component" value="Unassembled WGS sequence"/>
</dbReference>
<dbReference type="OrthoDB" id="8523426at2"/>
<gene>
    <name evidence="4" type="ORF">Xbed_02707</name>
</gene>
<dbReference type="InterPro" id="IPR001155">
    <property type="entry name" value="OxRdtase_FMN_N"/>
</dbReference>
<evidence type="ECO:0000259" key="3">
    <source>
        <dbReference type="Pfam" id="PF00724"/>
    </source>
</evidence>
<dbReference type="GO" id="GO:0010181">
    <property type="term" value="F:FMN binding"/>
    <property type="evidence" value="ECO:0007669"/>
    <property type="project" value="InterPro"/>
</dbReference>
<keyword evidence="1" id="KW-0285">Flavoprotein</keyword>
<dbReference type="GO" id="GO:0003959">
    <property type="term" value="F:NADPH dehydrogenase activity"/>
    <property type="evidence" value="ECO:0007669"/>
    <property type="project" value="UniProtKB-EC"/>
</dbReference>
<dbReference type="EC" id="1.6.99.1" evidence="4"/>
<dbReference type="RefSeq" id="WP_086113419.1">
    <property type="nucleotide sequence ID" value="NZ_CAWNHF010000127.1"/>
</dbReference>
<reference evidence="4 5" key="1">
    <citation type="submission" date="2017-01" db="EMBL/GenBank/DDBJ databases">
        <title>Deconstructing symbiosis and pathogenesis requirements using a combined genomic-metabolomic approach.</title>
        <authorList>
            <person name="Tobias N.J."/>
            <person name="Wolff H."/>
            <person name="Djahanschiri B."/>
            <person name="Ebersberger I."/>
            <person name="Bode H.B."/>
        </authorList>
    </citation>
    <scope>NUCLEOTIDE SEQUENCE [LARGE SCALE GENOMIC DNA]</scope>
    <source>
        <strain evidence="4 5">DSM 4764</strain>
    </source>
</reference>
<sequence>MEHNLKKTLSPFHLNEEIILKNRLYFSAMGIDISYNDGRASPEFIQFYKNIINGGCGMVILGNASIHPSTRLQQRGLCLHNDAHAEALYPLISYGRKNCCEVVVQLQHYGTQGSSEYTNTPLLSPSDSIDSRRKEKKGDYGIRVMTLDDIIKVRHQFVEAAKRAHLAGARIVQLQASNGYLLSSFLSPYTNHRLDEYGGNPFRRMKLLIDVISDIKQALPNLKVSIRLGIDDCLGERGQKPELLAPCLDMLYSLGVAFIECSMSIKETFSWMLNSTCESKRLFHRGIKTIRSATCLPLGFAGFIPDLNDAEQLMCELNVELVGMTRAIFADNELILKSITGREGEIYKCHFDGNCFRDKSNPSIDRVYCCVNPRYQRPKNIVYQR</sequence>
<dbReference type="InterPro" id="IPR051799">
    <property type="entry name" value="NADH_flavin_oxidoreductase"/>
</dbReference>
<evidence type="ECO:0000256" key="2">
    <source>
        <dbReference type="ARBA" id="ARBA00023002"/>
    </source>
</evidence>
<evidence type="ECO:0000313" key="4">
    <source>
        <dbReference type="EMBL" id="OTA19012.1"/>
    </source>
</evidence>
<accession>A0A1Y2SJP3</accession>
<organism evidence="4 5">
    <name type="scientific">Xenorhabdus beddingii</name>
    <dbReference type="NCBI Taxonomy" id="40578"/>
    <lineage>
        <taxon>Bacteria</taxon>
        <taxon>Pseudomonadati</taxon>
        <taxon>Pseudomonadota</taxon>
        <taxon>Gammaproteobacteria</taxon>
        <taxon>Enterobacterales</taxon>
        <taxon>Morganellaceae</taxon>
        <taxon>Xenorhabdus</taxon>
    </lineage>
</organism>
<proteinExistence type="predicted"/>
<dbReference type="SUPFAM" id="SSF51395">
    <property type="entry name" value="FMN-linked oxidoreductases"/>
    <property type="match status" value="1"/>
</dbReference>
<dbReference type="Pfam" id="PF00724">
    <property type="entry name" value="Oxidored_FMN"/>
    <property type="match status" value="1"/>
</dbReference>
<keyword evidence="5" id="KW-1185">Reference proteome</keyword>
<evidence type="ECO:0000313" key="5">
    <source>
        <dbReference type="Proteomes" id="UP000194204"/>
    </source>
</evidence>
<comment type="caution">
    <text evidence="4">The sequence shown here is derived from an EMBL/GenBank/DDBJ whole genome shotgun (WGS) entry which is preliminary data.</text>
</comment>
<dbReference type="PANTHER" id="PTHR43656">
    <property type="entry name" value="BINDING OXIDOREDUCTASE, PUTATIVE (AFU_ORTHOLOGUE AFUA_2G08260)-RELATED"/>
    <property type="match status" value="1"/>
</dbReference>
<dbReference type="EMBL" id="MUBK01000023">
    <property type="protein sequence ID" value="OTA19012.1"/>
    <property type="molecule type" value="Genomic_DNA"/>
</dbReference>
<name>A0A1Y2SJP3_9GAMM</name>
<keyword evidence="2 4" id="KW-0560">Oxidoreductase</keyword>
<evidence type="ECO:0000256" key="1">
    <source>
        <dbReference type="ARBA" id="ARBA00022630"/>
    </source>
</evidence>